<evidence type="ECO:0000313" key="9">
    <source>
        <dbReference type="EMBL" id="RGZ45828.1"/>
    </source>
</evidence>
<protein>
    <submittedName>
        <fullName evidence="10">RagB/SusD family nutrient uptake outer membrane protein</fullName>
    </submittedName>
</protein>
<dbReference type="InterPro" id="IPR012944">
    <property type="entry name" value="SusD_RagB_dom"/>
</dbReference>
<dbReference type="RefSeq" id="WP_122121948.1">
    <property type="nucleotide sequence ID" value="NZ_JADNHS010000019.1"/>
</dbReference>
<proteinExistence type="inferred from homology"/>
<evidence type="ECO:0000313" key="13">
    <source>
        <dbReference type="Proteomes" id="UP000285173"/>
    </source>
</evidence>
<dbReference type="PROSITE" id="PS51257">
    <property type="entry name" value="PROKAR_LIPOPROTEIN"/>
    <property type="match status" value="1"/>
</dbReference>
<dbReference type="AlphaFoldDB" id="A0A3R6FN70"/>
<evidence type="ECO:0000313" key="11">
    <source>
        <dbReference type="Proteomes" id="UP000261088"/>
    </source>
</evidence>
<dbReference type="SUPFAM" id="SSF48452">
    <property type="entry name" value="TPR-like"/>
    <property type="match status" value="1"/>
</dbReference>
<comment type="caution">
    <text evidence="10">The sequence shown here is derived from an EMBL/GenBank/DDBJ whole genome shotgun (WGS) entry which is preliminary data.</text>
</comment>
<evidence type="ECO:0000259" key="6">
    <source>
        <dbReference type="Pfam" id="PF07980"/>
    </source>
</evidence>
<dbReference type="InterPro" id="IPR011990">
    <property type="entry name" value="TPR-like_helical_dom_sf"/>
</dbReference>
<evidence type="ECO:0000256" key="1">
    <source>
        <dbReference type="ARBA" id="ARBA00004442"/>
    </source>
</evidence>
<gene>
    <name evidence="10" type="ORF">DW191_16000</name>
    <name evidence="9" type="ORF">DW986_13905</name>
    <name evidence="8" type="ORF">DXB61_07430</name>
</gene>
<reference evidence="11 12" key="1">
    <citation type="submission" date="2018-08" db="EMBL/GenBank/DDBJ databases">
        <title>A genome reference for cultivated species of the human gut microbiota.</title>
        <authorList>
            <person name="Zou Y."/>
            <person name="Xue W."/>
            <person name="Luo G."/>
        </authorList>
    </citation>
    <scope>NUCLEOTIDE SEQUENCE [LARGE SCALE GENOMIC DNA]</scope>
    <source>
        <strain evidence="10 12">AM16-50</strain>
        <strain evidence="9 13">AM50-15</strain>
        <strain evidence="8 11">OM05-11AA</strain>
    </source>
</reference>
<keyword evidence="3" id="KW-0732">Signal</keyword>
<dbReference type="InterPro" id="IPR033985">
    <property type="entry name" value="SusD-like_N"/>
</dbReference>
<dbReference type="EMBL" id="QSUP01000006">
    <property type="protein sequence ID" value="RGN52482.1"/>
    <property type="molecule type" value="Genomic_DNA"/>
</dbReference>
<dbReference type="EMBL" id="QRKC01000008">
    <property type="protein sequence ID" value="RHH75381.1"/>
    <property type="molecule type" value="Genomic_DNA"/>
</dbReference>
<evidence type="ECO:0000313" key="12">
    <source>
        <dbReference type="Proteomes" id="UP000283732"/>
    </source>
</evidence>
<evidence type="ECO:0000256" key="2">
    <source>
        <dbReference type="ARBA" id="ARBA00006275"/>
    </source>
</evidence>
<sequence>MKNVLKYSVCGLLSVCLLGSCNDSKFLEEDPETFYTIDNVFSTSEQVDQVLVGCYSHVRVMMCMTEESNTAFVFRGGNGTDMFDVATIRRSNRFNDYSILNSTTEVFYINYSHWYQLISKANLALYAAELPQISWTSEAEKLYVMAQARFFRAFAYRNLGELYGGVPLVTEITTTPRYDFKRSSRLETYQYAIDELEAILNDLPETTGTMGRLVRGAAQHNLCQLYIDKGIALEEGGKGGEAPAAYQKAIAYGNDVIDGSVYSLMTERFGSRADEDPVYYYATEESMQTPEHLYSAAGYPVEGNLYWDLFQEGNQNYQEGNKEAIWVAQIDYDAYKAEDGESKLQYSRSFGPVYRDPMSAHLNSAMEDVGGRGIVQVTPTKYTRDLVYEGKWGIDLRNSEAVLRRTLLGNVPSSPYYGKPVPWSVIYKDGEGKDAVDGSWTQCFPISCKISTDKYRGLDAGENRSNLFRDEYLIRLPETILLRAEAKMRSGDNAGAADDINLLRKRAQCEYLVQASEVNVDLILDERARELVYEECRWNTLLRMGGTVAVDRIKKYAYWDDPRTTLTKKFNLWPIPQVVIDTNKDVVMEQNPGWN</sequence>
<dbReference type="Proteomes" id="UP000283732">
    <property type="component" value="Unassembled WGS sequence"/>
</dbReference>
<dbReference type="Pfam" id="PF14322">
    <property type="entry name" value="SusD-like_3"/>
    <property type="match status" value="1"/>
</dbReference>
<feature type="domain" description="SusD-like N-terminal" evidence="7">
    <location>
        <begin position="25"/>
        <end position="223"/>
    </location>
</feature>
<dbReference type="Pfam" id="PF07980">
    <property type="entry name" value="SusD_RagB"/>
    <property type="match status" value="1"/>
</dbReference>
<dbReference type="EMBL" id="QSEF01000020">
    <property type="protein sequence ID" value="RGZ45828.1"/>
    <property type="molecule type" value="Genomic_DNA"/>
</dbReference>
<evidence type="ECO:0000313" key="10">
    <source>
        <dbReference type="EMBL" id="RHH75381.1"/>
    </source>
</evidence>
<accession>A0A3R6FN70</accession>
<keyword evidence="4" id="KW-0472">Membrane</keyword>
<feature type="domain" description="RagB/SusD" evidence="6">
    <location>
        <begin position="461"/>
        <end position="594"/>
    </location>
</feature>
<evidence type="ECO:0000256" key="5">
    <source>
        <dbReference type="ARBA" id="ARBA00023237"/>
    </source>
</evidence>
<comment type="similarity">
    <text evidence="2">Belongs to the SusD family.</text>
</comment>
<name>A0A3R6FN70_9BACT</name>
<evidence type="ECO:0000259" key="7">
    <source>
        <dbReference type="Pfam" id="PF14322"/>
    </source>
</evidence>
<comment type="subcellular location">
    <subcellularLocation>
        <location evidence="1">Cell outer membrane</location>
    </subcellularLocation>
</comment>
<dbReference type="Gene3D" id="1.25.40.390">
    <property type="match status" value="1"/>
</dbReference>
<evidence type="ECO:0000256" key="4">
    <source>
        <dbReference type="ARBA" id="ARBA00023136"/>
    </source>
</evidence>
<evidence type="ECO:0000313" key="8">
    <source>
        <dbReference type="EMBL" id="RGN52482.1"/>
    </source>
</evidence>
<keyword evidence="5" id="KW-0998">Cell outer membrane</keyword>
<dbReference type="GO" id="GO:0009279">
    <property type="term" value="C:cell outer membrane"/>
    <property type="evidence" value="ECO:0007669"/>
    <property type="project" value="UniProtKB-SubCell"/>
</dbReference>
<evidence type="ECO:0000256" key="3">
    <source>
        <dbReference type="ARBA" id="ARBA00022729"/>
    </source>
</evidence>
<organism evidence="10 12">
    <name type="scientific">Parabacteroides merdae</name>
    <dbReference type="NCBI Taxonomy" id="46503"/>
    <lineage>
        <taxon>Bacteria</taxon>
        <taxon>Pseudomonadati</taxon>
        <taxon>Bacteroidota</taxon>
        <taxon>Bacteroidia</taxon>
        <taxon>Bacteroidales</taxon>
        <taxon>Tannerellaceae</taxon>
        <taxon>Parabacteroides</taxon>
    </lineage>
</organism>
<dbReference type="Proteomes" id="UP000285173">
    <property type="component" value="Unassembled WGS sequence"/>
</dbReference>
<dbReference type="Proteomes" id="UP000261088">
    <property type="component" value="Unassembled WGS sequence"/>
</dbReference>